<organism evidence="23">
    <name type="scientific">Sarcoptes scabiei</name>
    <name type="common">Itch mite</name>
    <name type="synonym">Acarus scabiei</name>
    <dbReference type="NCBI Taxonomy" id="52283"/>
    <lineage>
        <taxon>Eukaryota</taxon>
        <taxon>Metazoa</taxon>
        <taxon>Ecdysozoa</taxon>
        <taxon>Arthropoda</taxon>
        <taxon>Chelicerata</taxon>
        <taxon>Arachnida</taxon>
        <taxon>Acari</taxon>
        <taxon>Acariformes</taxon>
        <taxon>Sarcoptiformes</taxon>
        <taxon>Astigmata</taxon>
        <taxon>Psoroptidia</taxon>
        <taxon>Sarcoptoidea</taxon>
        <taxon>Sarcoptidae</taxon>
        <taxon>Sarcoptinae</taxon>
        <taxon>Sarcoptes</taxon>
    </lineage>
</organism>
<keyword evidence="15 18" id="KW-0496">Mitochondrion</keyword>
<sequence>MNPLAHRTQLYRFLFRNVEPPIHQQYHLTVNYRLSLWNSRCICFGCTRFIDHRTLHHRRKHFITNSIIHNDFHVYRPLFDSQDSSKVEQTVKALREQKVTKFEPKRSLGKRIWDELLHYYHGFRLLIIDVGIASRLIWKVLNGKSLSRREYRQLVRTSSDVFRLVPFSVFIIVPFMELLLPVFLKFFPNMLPSTFQTASSRETKIKQQLKLKLDMAKFLQTTLDEMTLQAKGESHSSRAKEFAKFFENIRKSGEQASNEDILKFSKLFEDEITLDSLSRPQLVALCRLLELQPIGTDIFLRFQLRMKLRSLKADDQMIAKEGIESLTVAELQQTCRARGMRALGISEDRLRFQLSQWLELSLNEKIPPSLILLSRVLYLPENIPATDQLKATIQALPEGLGTETRYKIGETEGKIDNRTKIELIKQEEEAIKRENEEETLKTKEVLEKGAIKTGDSIIDKAIEFSSENIGKDQEKVLSREDLETIESAIENISKEKKILMLEKEELDDIKEELIDYKEDLIEFKEIASETGDIKRLKESKAARRLRNRVDKMVGRMERVFDGLQNQKKDLESRIDQLEKEGKDIDQEKKDVISINELLSTLKSLAMVSDDTKSSRILEVLDNLDIDHDGLIELEHVFKVIELIGRENVQLTPKQVQEIIRLLIQEEQLNLEKKKHSIESMTINTMKSIKTEGAVSKKI</sequence>
<dbReference type="GO" id="GO:0005743">
    <property type="term" value="C:mitochondrial inner membrane"/>
    <property type="evidence" value="ECO:0007669"/>
    <property type="project" value="UniProtKB-SubCell"/>
</dbReference>
<dbReference type="InterPro" id="IPR002048">
    <property type="entry name" value="EF_hand_dom"/>
</dbReference>
<evidence type="ECO:0000256" key="11">
    <source>
        <dbReference type="ARBA" id="ARBA00022946"/>
    </source>
</evidence>
<keyword evidence="4" id="KW-0813">Transport</keyword>
<keyword evidence="12 20" id="KW-1133">Transmembrane helix</keyword>
<dbReference type="SUPFAM" id="SSF47473">
    <property type="entry name" value="EF-hand"/>
    <property type="match status" value="1"/>
</dbReference>
<accession>A0A834VCL2</accession>
<feature type="domain" description="Letm1 RBD" evidence="22">
    <location>
        <begin position="207"/>
        <end position="398"/>
    </location>
</feature>
<feature type="coiled-coil region" evidence="19">
    <location>
        <begin position="553"/>
        <end position="587"/>
    </location>
</feature>
<dbReference type="InterPro" id="IPR033122">
    <property type="entry name" value="LETM1-like_RBD"/>
</dbReference>
<evidence type="ECO:0000256" key="14">
    <source>
        <dbReference type="ARBA" id="ARBA00023065"/>
    </source>
</evidence>
<evidence type="ECO:0000256" key="12">
    <source>
        <dbReference type="ARBA" id="ARBA00022989"/>
    </source>
</evidence>
<evidence type="ECO:0000313" key="25">
    <source>
        <dbReference type="Proteomes" id="UP000070412"/>
    </source>
</evidence>
<keyword evidence="6" id="KW-0109">Calcium transport</keyword>
<dbReference type="Pfam" id="PF07766">
    <property type="entry name" value="LETM1_RBD"/>
    <property type="match status" value="1"/>
</dbReference>
<dbReference type="InterPro" id="IPR044202">
    <property type="entry name" value="LETM1/MDM38-like"/>
</dbReference>
<comment type="similarity">
    <text evidence="2">Belongs to the LETM1 family.</text>
</comment>
<evidence type="ECO:0000256" key="3">
    <source>
        <dbReference type="ARBA" id="ARBA00020557"/>
    </source>
</evidence>
<feature type="domain" description="EF-hand" evidence="21">
    <location>
        <begin position="611"/>
        <end position="646"/>
    </location>
</feature>
<evidence type="ECO:0000256" key="6">
    <source>
        <dbReference type="ARBA" id="ARBA00022568"/>
    </source>
</evidence>
<dbReference type="Pfam" id="PF26561">
    <property type="entry name" value="LETM1_C"/>
    <property type="match status" value="1"/>
</dbReference>
<evidence type="ECO:0000256" key="5">
    <source>
        <dbReference type="ARBA" id="ARBA00022449"/>
    </source>
</evidence>
<name>A0A834VCL2_SARSC</name>
<evidence type="ECO:0000256" key="19">
    <source>
        <dbReference type="SAM" id="Coils"/>
    </source>
</evidence>
<keyword evidence="10" id="KW-0106">Calcium</keyword>
<dbReference type="EnsemblMetazoa" id="SSS_2296s_mrna">
    <property type="protein sequence ID" value="KAF7490620.1"/>
    <property type="gene ID" value="SSS_2296"/>
</dbReference>
<dbReference type="GO" id="GO:0030003">
    <property type="term" value="P:intracellular monoatomic cation homeostasis"/>
    <property type="evidence" value="ECO:0007669"/>
    <property type="project" value="TreeGrafter"/>
</dbReference>
<evidence type="ECO:0000256" key="10">
    <source>
        <dbReference type="ARBA" id="ARBA00022837"/>
    </source>
</evidence>
<evidence type="ECO:0000256" key="17">
    <source>
        <dbReference type="ARBA" id="ARBA00031360"/>
    </source>
</evidence>
<reference evidence="24" key="3">
    <citation type="submission" date="2022-06" db="UniProtKB">
        <authorList>
            <consortium name="EnsemblMetazoa"/>
        </authorList>
    </citation>
    <scope>IDENTIFICATION</scope>
</reference>
<protein>
    <recommendedName>
        <fullName evidence="3">Mitochondrial proton/calcium exchanger protein</fullName>
    </recommendedName>
    <alternativeName>
        <fullName evidence="17">Leucine zipper-EF-hand-containing transmembrane protein 1</fullName>
    </alternativeName>
</protein>
<comment type="subcellular location">
    <subcellularLocation>
        <location evidence="1">Mitochondrion inner membrane</location>
        <topology evidence="1">Single-pass membrane protein</topology>
    </subcellularLocation>
</comment>
<evidence type="ECO:0000256" key="20">
    <source>
        <dbReference type="SAM" id="Phobius"/>
    </source>
</evidence>
<evidence type="ECO:0000259" key="22">
    <source>
        <dbReference type="PROSITE" id="PS51758"/>
    </source>
</evidence>
<dbReference type="PROSITE" id="PS51758">
    <property type="entry name" value="LETM1_RBD"/>
    <property type="match status" value="1"/>
</dbReference>
<dbReference type="PANTHER" id="PTHR14009:SF1">
    <property type="entry name" value="MITOCHONDRIAL PROTON_CALCIUM EXCHANGER PROTEIN"/>
    <property type="match status" value="1"/>
</dbReference>
<keyword evidence="13 19" id="KW-0175">Coiled coil</keyword>
<dbReference type="AlphaFoldDB" id="A0A834VCL2"/>
<evidence type="ECO:0000256" key="9">
    <source>
        <dbReference type="ARBA" id="ARBA00022792"/>
    </source>
</evidence>
<keyword evidence="5" id="KW-0050">Antiport</keyword>
<evidence type="ECO:0000256" key="8">
    <source>
        <dbReference type="ARBA" id="ARBA00022723"/>
    </source>
</evidence>
<keyword evidence="7 20" id="KW-0812">Transmembrane</keyword>
<evidence type="ECO:0000259" key="21">
    <source>
        <dbReference type="PROSITE" id="PS50222"/>
    </source>
</evidence>
<dbReference type="Proteomes" id="UP000070412">
    <property type="component" value="Unassembled WGS sequence"/>
</dbReference>
<dbReference type="GO" id="GO:0043022">
    <property type="term" value="F:ribosome binding"/>
    <property type="evidence" value="ECO:0007669"/>
    <property type="project" value="InterPro"/>
</dbReference>
<evidence type="ECO:0000256" key="4">
    <source>
        <dbReference type="ARBA" id="ARBA00022448"/>
    </source>
</evidence>
<evidence type="ECO:0000256" key="15">
    <source>
        <dbReference type="ARBA" id="ARBA00023128"/>
    </source>
</evidence>
<reference evidence="23" key="2">
    <citation type="submission" date="2020-01" db="EMBL/GenBank/DDBJ databases">
        <authorList>
            <person name="Korhonen P.K.K."/>
            <person name="Guangxu M.G."/>
            <person name="Wang T.W."/>
            <person name="Stroehlein A.J.S."/>
            <person name="Young N.D."/>
            <person name="Ang C.-S.A."/>
            <person name="Fernando D.W.F."/>
            <person name="Lu H.L."/>
            <person name="Taylor S.T."/>
            <person name="Ehtesham M.E.M."/>
            <person name="Najaraj S.H.N."/>
            <person name="Harsha G.H.G."/>
            <person name="Madugundu A.M."/>
            <person name="Renuse S.R."/>
            <person name="Holt D.H."/>
            <person name="Pandey A.P."/>
            <person name="Papenfuss A.P."/>
            <person name="Gasser R.B.G."/>
            <person name="Fischer K.F."/>
        </authorList>
    </citation>
    <scope>NUCLEOTIDE SEQUENCE</scope>
    <source>
        <strain evidence="23">SSS_KF_BRIS2020</strain>
    </source>
</reference>
<keyword evidence="14" id="KW-0406">Ion transport</keyword>
<feature type="coiled-coil region" evidence="19">
    <location>
        <begin position="482"/>
        <end position="526"/>
    </location>
</feature>
<evidence type="ECO:0000256" key="16">
    <source>
        <dbReference type="ARBA" id="ARBA00023136"/>
    </source>
</evidence>
<evidence type="ECO:0000313" key="23">
    <source>
        <dbReference type="EMBL" id="KAF7490620.1"/>
    </source>
</evidence>
<dbReference type="PROSITE" id="PS50222">
    <property type="entry name" value="EF_HAND_2"/>
    <property type="match status" value="1"/>
</dbReference>
<evidence type="ECO:0000313" key="24">
    <source>
        <dbReference type="EnsemblMetazoa" id="KAF7490620.1"/>
    </source>
</evidence>
<keyword evidence="11" id="KW-0809">Transit peptide</keyword>
<evidence type="ECO:0000256" key="2">
    <source>
        <dbReference type="ARBA" id="ARBA00009584"/>
    </source>
</evidence>
<keyword evidence="16 20" id="KW-0472">Membrane</keyword>
<proteinExistence type="inferred from homology"/>
<dbReference type="OMA" id="HGFRHLH"/>
<evidence type="ECO:0000256" key="7">
    <source>
        <dbReference type="ARBA" id="ARBA00022692"/>
    </source>
</evidence>
<evidence type="ECO:0000256" key="13">
    <source>
        <dbReference type="ARBA" id="ARBA00023054"/>
    </source>
</evidence>
<evidence type="ECO:0000256" key="1">
    <source>
        <dbReference type="ARBA" id="ARBA00004434"/>
    </source>
</evidence>
<feature type="transmembrane region" description="Helical" evidence="20">
    <location>
        <begin position="161"/>
        <end position="184"/>
    </location>
</feature>
<keyword evidence="8" id="KW-0479">Metal-binding</keyword>
<feature type="coiled-coil region" evidence="19">
    <location>
        <begin position="417"/>
        <end position="444"/>
    </location>
</feature>
<gene>
    <name evidence="23" type="ORF">SSS_2296</name>
</gene>
<dbReference type="EMBL" id="WVUK01000062">
    <property type="protein sequence ID" value="KAF7490620.1"/>
    <property type="molecule type" value="Genomic_DNA"/>
</dbReference>
<reference evidence="25" key="1">
    <citation type="journal article" date="2020" name="PLoS Negl. Trop. Dis.">
        <title>High-quality nuclear genome for Sarcoptes scabiei-A critical resource for a neglected parasite.</title>
        <authorList>
            <person name="Korhonen P.K."/>
            <person name="Gasser R.B."/>
            <person name="Ma G."/>
            <person name="Wang T."/>
            <person name="Stroehlein A.J."/>
            <person name="Young N.D."/>
            <person name="Ang C.S."/>
            <person name="Fernando D.D."/>
            <person name="Lu H.C."/>
            <person name="Taylor S."/>
            <person name="Reynolds S.L."/>
            <person name="Mofiz E."/>
            <person name="Najaraj S.H."/>
            <person name="Gowda H."/>
            <person name="Madugundu A."/>
            <person name="Renuse S."/>
            <person name="Holt D."/>
            <person name="Pandey A."/>
            <person name="Papenfuss A.T."/>
            <person name="Fischer K."/>
        </authorList>
    </citation>
    <scope>NUCLEOTIDE SEQUENCE [LARGE SCALE GENOMIC DNA]</scope>
</reference>
<dbReference type="InterPro" id="IPR059005">
    <property type="entry name" value="LETM1_C"/>
</dbReference>
<dbReference type="InterPro" id="IPR011992">
    <property type="entry name" value="EF-hand-dom_pair"/>
</dbReference>
<evidence type="ECO:0000256" key="18">
    <source>
        <dbReference type="PROSITE-ProRule" id="PRU01094"/>
    </source>
</evidence>
<dbReference type="PANTHER" id="PTHR14009">
    <property type="entry name" value="LEUCINE ZIPPER-EF-HAND CONTAINING TRANSMEMBRANE PROTEIN"/>
    <property type="match status" value="1"/>
</dbReference>
<keyword evidence="25" id="KW-1185">Reference proteome</keyword>
<keyword evidence="9" id="KW-0999">Mitochondrion inner membrane</keyword>
<dbReference type="OrthoDB" id="624114at2759"/>
<dbReference type="GO" id="GO:0015297">
    <property type="term" value="F:antiporter activity"/>
    <property type="evidence" value="ECO:0007669"/>
    <property type="project" value="UniProtKB-KW"/>
</dbReference>
<dbReference type="GO" id="GO:0005509">
    <property type="term" value="F:calcium ion binding"/>
    <property type="evidence" value="ECO:0007669"/>
    <property type="project" value="InterPro"/>
</dbReference>